<dbReference type="InterPro" id="IPR002881">
    <property type="entry name" value="DUF58"/>
</dbReference>
<keyword evidence="3" id="KW-1185">Reference proteome</keyword>
<gene>
    <name evidence="2" type="ORF">FDK13_27715</name>
</gene>
<proteinExistence type="predicted"/>
<dbReference type="Gene3D" id="3.40.50.410">
    <property type="entry name" value="von Willebrand factor, type A domain"/>
    <property type="match status" value="1"/>
</dbReference>
<accession>A0A4U6D2S1</accession>
<dbReference type="EMBL" id="SZVO01000016">
    <property type="protein sequence ID" value="TKT88164.1"/>
    <property type="molecule type" value="Genomic_DNA"/>
</dbReference>
<protein>
    <submittedName>
        <fullName evidence="2">DUF58 domain-containing protein</fullName>
    </submittedName>
</protein>
<dbReference type="PANTHER" id="PTHR33608:SF7">
    <property type="entry name" value="DUF58 DOMAIN-CONTAINING PROTEIN"/>
    <property type="match status" value="1"/>
</dbReference>
<evidence type="ECO:0000259" key="1">
    <source>
        <dbReference type="Pfam" id="PF01882"/>
    </source>
</evidence>
<dbReference type="OrthoDB" id="9776116at2"/>
<dbReference type="Pfam" id="PF01882">
    <property type="entry name" value="DUF58"/>
    <property type="match status" value="1"/>
</dbReference>
<sequence length="302" mass="34252">MSEKRTGLLASDLIKLGNLQLVGKLVSEELMLGVHASKRSGMGTEFEQYRHYEPGDDPKRIDWKLYARTDKHLVKESSAESNRQIRFLLDLSGSMNYAENGMSRLEYAKLLIASLAYLGYIQNDQMSLYSLQDGKVNSMASGASSSGKQAFNKILFGLQKTTASGEWTTDFASNGKLQFPEFATKSQEQLIFVTDFLQVGQEWLTLIKSIASPRREIVIFQILGDNEVDFNLTGFYRFKDLETGKEIELQAEAVRDKFKESSKAYFDMLEEELRIPYVNLVQAKLSDPLGMVLKEFLTRRKG</sequence>
<dbReference type="InterPro" id="IPR036465">
    <property type="entry name" value="vWFA_dom_sf"/>
</dbReference>
<dbReference type="SUPFAM" id="SSF53300">
    <property type="entry name" value="vWA-like"/>
    <property type="match status" value="1"/>
</dbReference>
<dbReference type="PANTHER" id="PTHR33608">
    <property type="entry name" value="BLL2464 PROTEIN"/>
    <property type="match status" value="1"/>
</dbReference>
<dbReference type="Proteomes" id="UP000304900">
    <property type="component" value="Unassembled WGS sequence"/>
</dbReference>
<dbReference type="RefSeq" id="WP_137343278.1">
    <property type="nucleotide sequence ID" value="NZ_BSQH01000008.1"/>
</dbReference>
<feature type="domain" description="DUF58" evidence="1">
    <location>
        <begin position="48"/>
        <end position="263"/>
    </location>
</feature>
<name>A0A4U6D2S1_9BACT</name>
<evidence type="ECO:0000313" key="2">
    <source>
        <dbReference type="EMBL" id="TKT88164.1"/>
    </source>
</evidence>
<dbReference type="AlphaFoldDB" id="A0A4U6D2S1"/>
<evidence type="ECO:0000313" key="3">
    <source>
        <dbReference type="Proteomes" id="UP000304900"/>
    </source>
</evidence>
<organism evidence="2 3">
    <name type="scientific">Dyadobacter frigoris</name>
    <dbReference type="NCBI Taxonomy" id="2576211"/>
    <lineage>
        <taxon>Bacteria</taxon>
        <taxon>Pseudomonadati</taxon>
        <taxon>Bacteroidota</taxon>
        <taxon>Cytophagia</taxon>
        <taxon>Cytophagales</taxon>
        <taxon>Spirosomataceae</taxon>
        <taxon>Dyadobacter</taxon>
    </lineage>
</organism>
<reference evidence="2 3" key="1">
    <citation type="submission" date="2019-05" db="EMBL/GenBank/DDBJ databases">
        <title>Dyadobacter AR-3-8 sp. nov., isolated from arctic soil.</title>
        <authorList>
            <person name="Chaudhary D.K."/>
        </authorList>
    </citation>
    <scope>NUCLEOTIDE SEQUENCE [LARGE SCALE GENOMIC DNA]</scope>
    <source>
        <strain evidence="2 3">AR-3-8</strain>
    </source>
</reference>
<comment type="caution">
    <text evidence="2">The sequence shown here is derived from an EMBL/GenBank/DDBJ whole genome shotgun (WGS) entry which is preliminary data.</text>
</comment>